<reference evidence="3 4" key="1">
    <citation type="journal article" date="2021" name="Hortic Res">
        <title>Chromosome-scale assembly of the Dendrobium chrysotoxum genome enhances the understanding of orchid evolution.</title>
        <authorList>
            <person name="Zhang Y."/>
            <person name="Zhang G.Q."/>
            <person name="Zhang D."/>
            <person name="Liu X.D."/>
            <person name="Xu X.Y."/>
            <person name="Sun W.H."/>
            <person name="Yu X."/>
            <person name="Zhu X."/>
            <person name="Wang Z.W."/>
            <person name="Zhao X."/>
            <person name="Zhong W.Y."/>
            <person name="Chen H."/>
            <person name="Yin W.L."/>
            <person name="Huang T."/>
            <person name="Niu S.C."/>
            <person name="Liu Z.J."/>
        </authorList>
    </citation>
    <scope>NUCLEOTIDE SEQUENCE [LARGE SCALE GENOMIC DNA]</scope>
    <source>
        <strain evidence="3">Lindl</strain>
    </source>
</reference>
<feature type="coiled-coil region" evidence="1">
    <location>
        <begin position="5"/>
        <end position="32"/>
    </location>
</feature>
<organism evidence="3 4">
    <name type="scientific">Dendrobium chrysotoxum</name>
    <name type="common">Orchid</name>
    <dbReference type="NCBI Taxonomy" id="161865"/>
    <lineage>
        <taxon>Eukaryota</taxon>
        <taxon>Viridiplantae</taxon>
        <taxon>Streptophyta</taxon>
        <taxon>Embryophyta</taxon>
        <taxon>Tracheophyta</taxon>
        <taxon>Spermatophyta</taxon>
        <taxon>Magnoliopsida</taxon>
        <taxon>Liliopsida</taxon>
        <taxon>Asparagales</taxon>
        <taxon>Orchidaceae</taxon>
        <taxon>Epidendroideae</taxon>
        <taxon>Malaxideae</taxon>
        <taxon>Dendrobiinae</taxon>
        <taxon>Dendrobium</taxon>
    </lineage>
</organism>
<keyword evidence="1" id="KW-0175">Coiled coil</keyword>
<evidence type="ECO:0000313" key="4">
    <source>
        <dbReference type="Proteomes" id="UP000775213"/>
    </source>
</evidence>
<dbReference type="EMBL" id="JAGFBR010000004">
    <property type="protein sequence ID" value="KAH0467739.1"/>
    <property type="molecule type" value="Genomic_DNA"/>
</dbReference>
<accession>A0AAV7HHY7</accession>
<evidence type="ECO:0000313" key="3">
    <source>
        <dbReference type="EMBL" id="KAH0467739.1"/>
    </source>
</evidence>
<dbReference type="AlphaFoldDB" id="A0AAV7HHY7"/>
<comment type="caution">
    <text evidence="3">The sequence shown here is derived from an EMBL/GenBank/DDBJ whole genome shotgun (WGS) entry which is preliminary data.</text>
</comment>
<gene>
    <name evidence="3" type="ORF">IEQ34_002772</name>
</gene>
<feature type="region of interest" description="Disordered" evidence="2">
    <location>
        <begin position="92"/>
        <end position="112"/>
    </location>
</feature>
<evidence type="ECO:0000256" key="1">
    <source>
        <dbReference type="SAM" id="Coils"/>
    </source>
</evidence>
<protein>
    <submittedName>
        <fullName evidence="3">Uncharacterized protein</fullName>
    </submittedName>
</protein>
<keyword evidence="4" id="KW-1185">Reference proteome</keyword>
<name>A0AAV7HHY7_DENCH</name>
<sequence length="112" mass="13035">MEGRFSTVEEKLSSIENRFEKLEDMMKKKIEMQSKASLAFPKAKPKGKKILEEMMRKLMKMQSKTPPTIPIANPNQDLIRIPLVEYKGKEIGRGEFDEESSFHQEPPPRTLR</sequence>
<dbReference type="Proteomes" id="UP000775213">
    <property type="component" value="Unassembled WGS sequence"/>
</dbReference>
<proteinExistence type="predicted"/>
<evidence type="ECO:0000256" key="2">
    <source>
        <dbReference type="SAM" id="MobiDB-lite"/>
    </source>
</evidence>